<gene>
    <name evidence="2" type="ORF">CTheo_1168</name>
</gene>
<evidence type="ECO:0000259" key="1">
    <source>
        <dbReference type="PROSITE" id="PS50097"/>
    </source>
</evidence>
<dbReference type="Pfam" id="PF00651">
    <property type="entry name" value="BTB"/>
    <property type="match status" value="1"/>
</dbReference>
<dbReference type="SUPFAM" id="SSF54695">
    <property type="entry name" value="POZ domain"/>
    <property type="match status" value="1"/>
</dbReference>
<protein>
    <recommendedName>
        <fullName evidence="1">BTB domain-containing protein</fullName>
    </recommendedName>
</protein>
<dbReference type="AlphaFoldDB" id="A0A5N5QV86"/>
<feature type="domain" description="BTB" evidence="1">
    <location>
        <begin position="18"/>
        <end position="75"/>
    </location>
</feature>
<sequence length="310" mass="34824">MSLKPSNANTLFKPPSGGDLTIQSNDGVDFQVHSVILELASWIFKDMIAVETGVIKLSGNAKTISLILKFIYPNEKTPTITSLDMTSDCLQMAQKYDMSGVIKNIDEQIASNALPHKLLSSDPMRVYQLAARFKLDNTKVAAAPLVSLKPLDLRSSYEIMNLVRKYSPYSLVRMIGLQGSRTKIISDVLFNFNQAPMMPEANWSHYECDRCRKVKQELDSRAHAPPSWVFAWAQAVYNRLLTTSLEDAGELFEPTALLAYNTTLADSFCGVCRSDILMSAARQLQFDQWVKEVKKVLKERLATLELLYTL</sequence>
<dbReference type="Proteomes" id="UP000383932">
    <property type="component" value="Unassembled WGS sequence"/>
</dbReference>
<name>A0A5N5QV86_9AGAM</name>
<proteinExistence type="predicted"/>
<evidence type="ECO:0000313" key="2">
    <source>
        <dbReference type="EMBL" id="KAB5595491.1"/>
    </source>
</evidence>
<organism evidence="2 3">
    <name type="scientific">Ceratobasidium theobromae</name>
    <dbReference type="NCBI Taxonomy" id="1582974"/>
    <lineage>
        <taxon>Eukaryota</taxon>
        <taxon>Fungi</taxon>
        <taxon>Dikarya</taxon>
        <taxon>Basidiomycota</taxon>
        <taxon>Agaricomycotina</taxon>
        <taxon>Agaricomycetes</taxon>
        <taxon>Cantharellales</taxon>
        <taxon>Ceratobasidiaceae</taxon>
        <taxon>Ceratobasidium</taxon>
    </lineage>
</organism>
<reference evidence="2 3" key="1">
    <citation type="journal article" date="2019" name="Fungal Biol. Biotechnol.">
        <title>Draft genome sequence of fastidious pathogen Ceratobasidium theobromae, which causes vascular-streak dieback in Theobroma cacao.</title>
        <authorList>
            <person name="Ali S.S."/>
            <person name="Asman A."/>
            <person name="Shao J."/>
            <person name="Firmansyah A.P."/>
            <person name="Susilo A.W."/>
            <person name="Rosmana A."/>
            <person name="McMahon P."/>
            <person name="Junaid M."/>
            <person name="Guest D."/>
            <person name="Kheng T.Y."/>
            <person name="Meinhardt L.W."/>
            <person name="Bailey B.A."/>
        </authorList>
    </citation>
    <scope>NUCLEOTIDE SEQUENCE [LARGE SCALE GENOMIC DNA]</scope>
    <source>
        <strain evidence="2 3">CT2</strain>
    </source>
</reference>
<keyword evidence="3" id="KW-1185">Reference proteome</keyword>
<accession>A0A5N5QV86</accession>
<dbReference type="SMART" id="SM00225">
    <property type="entry name" value="BTB"/>
    <property type="match status" value="1"/>
</dbReference>
<evidence type="ECO:0000313" key="3">
    <source>
        <dbReference type="Proteomes" id="UP000383932"/>
    </source>
</evidence>
<dbReference type="Gene3D" id="3.30.710.10">
    <property type="entry name" value="Potassium Channel Kv1.1, Chain A"/>
    <property type="match status" value="1"/>
</dbReference>
<dbReference type="EMBL" id="SSOP01000009">
    <property type="protein sequence ID" value="KAB5595491.1"/>
    <property type="molecule type" value="Genomic_DNA"/>
</dbReference>
<dbReference type="InterPro" id="IPR011333">
    <property type="entry name" value="SKP1/BTB/POZ_sf"/>
</dbReference>
<comment type="caution">
    <text evidence="2">The sequence shown here is derived from an EMBL/GenBank/DDBJ whole genome shotgun (WGS) entry which is preliminary data.</text>
</comment>
<dbReference type="InterPro" id="IPR000210">
    <property type="entry name" value="BTB/POZ_dom"/>
</dbReference>
<dbReference type="OrthoDB" id="3357985at2759"/>
<dbReference type="PROSITE" id="PS50097">
    <property type="entry name" value="BTB"/>
    <property type="match status" value="1"/>
</dbReference>